<dbReference type="Proteomes" id="UP000001292">
    <property type="component" value="Unassembled WGS sequence"/>
</dbReference>
<dbReference type="SUPFAM" id="SSF52833">
    <property type="entry name" value="Thioredoxin-like"/>
    <property type="match status" value="1"/>
</dbReference>
<dbReference type="PhylomeDB" id="B4HNN0"/>
<proteinExistence type="predicted"/>
<name>B4HNN0_DROSE</name>
<dbReference type="PANTHER" id="PTHR43969">
    <property type="entry name" value="GLUTATHIONE S TRANSFERASE D10, ISOFORM A-RELATED"/>
    <property type="match status" value="1"/>
</dbReference>
<dbReference type="OMA" id="CAIVRML"/>
<feature type="domain" description="GST C-terminal" evidence="3">
    <location>
        <begin position="202"/>
        <end position="324"/>
    </location>
</feature>
<feature type="region of interest" description="Disordered" evidence="1">
    <location>
        <begin position="145"/>
        <end position="165"/>
    </location>
</feature>
<keyword evidence="5" id="KW-1185">Reference proteome</keyword>
<evidence type="ECO:0000259" key="3">
    <source>
        <dbReference type="PROSITE" id="PS50405"/>
    </source>
</evidence>
<evidence type="ECO:0000313" key="4">
    <source>
        <dbReference type="EMBL" id="EDW48449.1"/>
    </source>
</evidence>
<dbReference type="SFLD" id="SFLDG00358">
    <property type="entry name" value="Main_(cytGST)"/>
    <property type="match status" value="1"/>
</dbReference>
<dbReference type="AlphaFoldDB" id="B4HNN0"/>
<dbReference type="InterPro" id="IPR036249">
    <property type="entry name" value="Thioredoxin-like_sf"/>
</dbReference>
<dbReference type="Gene3D" id="1.20.1050.10">
    <property type="match status" value="2"/>
</dbReference>
<feature type="domain" description="GST C-terminal" evidence="3">
    <location>
        <begin position="7"/>
        <end position="129"/>
    </location>
</feature>
<evidence type="ECO:0000256" key="1">
    <source>
        <dbReference type="SAM" id="MobiDB-lite"/>
    </source>
</evidence>
<dbReference type="InterPro" id="IPR004046">
    <property type="entry name" value="GST_C"/>
</dbReference>
<organism evidence="5">
    <name type="scientific">Drosophila sechellia</name>
    <name type="common">Fruit fly</name>
    <dbReference type="NCBI Taxonomy" id="7238"/>
    <lineage>
        <taxon>Eukaryota</taxon>
        <taxon>Metazoa</taxon>
        <taxon>Ecdysozoa</taxon>
        <taxon>Arthropoda</taxon>
        <taxon>Hexapoda</taxon>
        <taxon>Insecta</taxon>
        <taxon>Pterygota</taxon>
        <taxon>Neoptera</taxon>
        <taxon>Endopterygota</taxon>
        <taxon>Diptera</taxon>
        <taxon>Brachycera</taxon>
        <taxon>Muscomorpha</taxon>
        <taxon>Ephydroidea</taxon>
        <taxon>Drosophilidae</taxon>
        <taxon>Drosophila</taxon>
        <taxon>Sophophora</taxon>
    </lineage>
</organism>
<dbReference type="InterPro" id="IPR010987">
    <property type="entry name" value="Glutathione-S-Trfase_C-like"/>
</dbReference>
<dbReference type="InterPro" id="IPR004045">
    <property type="entry name" value="Glutathione_S-Trfase_N"/>
</dbReference>
<dbReference type="SUPFAM" id="SSF47616">
    <property type="entry name" value="GST C-terminal domain-like"/>
    <property type="match status" value="2"/>
</dbReference>
<dbReference type="EMBL" id="CH480816">
    <property type="protein sequence ID" value="EDW48449.1"/>
    <property type="molecule type" value="Genomic_DNA"/>
</dbReference>
<dbReference type="FunFam" id="1.20.1050.10:FF:000007">
    <property type="entry name" value="Glutathione S-transferase 1-1"/>
    <property type="match status" value="2"/>
</dbReference>
<sequence>MSCIPRDLAKRAIINQRLFFDASVIYASIANVSGPFWINGVTEVPQEKLDAIHRGLKLLETFLGNSPYLAGDSLTLADLSTGPTVSALPAAVDIDPATYPKVTAWLDRLNQLPYYKEINEAPAQSYVAFLRSKWTKLGDKLQSLRKSRQTDPEDSSEDFLKKNPQHTVPVLDDNGTLLWDSHAIAAYLVDKYAKSDELYPKDLVKRAIINQRLFFEASAIFPGLINVVGPFWTTGCTVVPQEKLDSIHRGLKILETFLSSSSYLVGDSLTLADLLSGPTVSALRAAVDIEPVEYPKVCAWLDRLNQIPYYKAINEGPVQGYVAFLRSKWTKLGA</sequence>
<evidence type="ECO:0000259" key="2">
    <source>
        <dbReference type="PROSITE" id="PS50404"/>
    </source>
</evidence>
<dbReference type="SMR" id="B4HNN0"/>
<dbReference type="CDD" id="cd03177">
    <property type="entry name" value="GST_C_Delta_Epsilon"/>
    <property type="match status" value="2"/>
</dbReference>
<dbReference type="Pfam" id="PF13417">
    <property type="entry name" value="GST_N_3"/>
    <property type="match status" value="1"/>
</dbReference>
<dbReference type="GO" id="GO:0009408">
    <property type="term" value="P:response to heat"/>
    <property type="evidence" value="ECO:0007669"/>
    <property type="project" value="EnsemblMetazoa"/>
</dbReference>
<dbReference type="PROSITE" id="PS50404">
    <property type="entry name" value="GST_NTER"/>
    <property type="match status" value="1"/>
</dbReference>
<dbReference type="Pfam" id="PF00043">
    <property type="entry name" value="GST_C"/>
    <property type="match status" value="2"/>
</dbReference>
<dbReference type="PANTHER" id="PTHR43969:SF4">
    <property type="entry name" value="FI01423P-RELATED"/>
    <property type="match status" value="1"/>
</dbReference>
<dbReference type="Gene3D" id="3.40.30.10">
    <property type="entry name" value="Glutaredoxin"/>
    <property type="match status" value="1"/>
</dbReference>
<dbReference type="SFLD" id="SFLDS00019">
    <property type="entry name" value="Glutathione_Transferase_(cytos"/>
    <property type="match status" value="1"/>
</dbReference>
<dbReference type="HOGENOM" id="CLU_883442_0_0_1"/>
<reference evidence="4 5" key="1">
    <citation type="journal article" date="2007" name="Nature">
        <title>Evolution of genes and genomes on the Drosophila phylogeny.</title>
        <authorList>
            <consortium name="Drosophila 12 Genomes Consortium"/>
            <person name="Clark A.G."/>
            <person name="Eisen M.B."/>
            <person name="Smith D.R."/>
            <person name="Bergman C.M."/>
            <person name="Oliver B."/>
            <person name="Markow T.A."/>
            <person name="Kaufman T.C."/>
            <person name="Kellis M."/>
            <person name="Gelbart W."/>
            <person name="Iyer V.N."/>
            <person name="Pollard D.A."/>
            <person name="Sackton T.B."/>
            <person name="Larracuente A.M."/>
            <person name="Singh N.D."/>
            <person name="Abad J.P."/>
            <person name="Abt D.N."/>
            <person name="Adryan B."/>
            <person name="Aguade M."/>
            <person name="Akashi H."/>
            <person name="Anderson W.W."/>
            <person name="Aquadro C.F."/>
            <person name="Ardell D.H."/>
            <person name="Arguello R."/>
            <person name="Artieri C.G."/>
            <person name="Barbash D.A."/>
            <person name="Barker D."/>
            <person name="Barsanti P."/>
            <person name="Batterham P."/>
            <person name="Batzoglou S."/>
            <person name="Begun D."/>
            <person name="Bhutkar A."/>
            <person name="Blanco E."/>
            <person name="Bosak S.A."/>
            <person name="Bradley R.K."/>
            <person name="Brand A.D."/>
            <person name="Brent M.R."/>
            <person name="Brooks A.N."/>
            <person name="Brown R.H."/>
            <person name="Butlin R.K."/>
            <person name="Caggese C."/>
            <person name="Calvi B.R."/>
            <person name="Bernardo de Carvalho A."/>
            <person name="Caspi A."/>
            <person name="Castrezana S."/>
            <person name="Celniker S.E."/>
            <person name="Chang J.L."/>
            <person name="Chapple C."/>
            <person name="Chatterji S."/>
            <person name="Chinwalla A."/>
            <person name="Civetta A."/>
            <person name="Clifton S.W."/>
            <person name="Comeron J.M."/>
            <person name="Costello J.C."/>
            <person name="Coyne J.A."/>
            <person name="Daub J."/>
            <person name="David R.G."/>
            <person name="Delcher A.L."/>
            <person name="Delehaunty K."/>
            <person name="Do C.B."/>
            <person name="Ebling H."/>
            <person name="Edwards K."/>
            <person name="Eickbush T."/>
            <person name="Evans J.D."/>
            <person name="Filipski A."/>
            <person name="Findeiss S."/>
            <person name="Freyhult E."/>
            <person name="Fulton L."/>
            <person name="Fulton R."/>
            <person name="Garcia A.C."/>
            <person name="Gardiner A."/>
            <person name="Garfield D.A."/>
            <person name="Garvin B.E."/>
            <person name="Gibson G."/>
            <person name="Gilbert D."/>
            <person name="Gnerre S."/>
            <person name="Godfrey J."/>
            <person name="Good R."/>
            <person name="Gotea V."/>
            <person name="Gravely B."/>
            <person name="Greenberg A.J."/>
            <person name="Griffiths-Jones S."/>
            <person name="Gross S."/>
            <person name="Guigo R."/>
            <person name="Gustafson E.A."/>
            <person name="Haerty W."/>
            <person name="Hahn M.W."/>
            <person name="Halligan D.L."/>
            <person name="Halpern A.L."/>
            <person name="Halter G.M."/>
            <person name="Han M.V."/>
            <person name="Heger A."/>
            <person name="Hillier L."/>
            <person name="Hinrichs A.S."/>
            <person name="Holmes I."/>
            <person name="Hoskins R.A."/>
            <person name="Hubisz M.J."/>
            <person name="Hultmark D."/>
            <person name="Huntley M.A."/>
            <person name="Jaffe D.B."/>
            <person name="Jagadeeshan S."/>
            <person name="Jeck W.R."/>
            <person name="Johnson J."/>
            <person name="Jones C.D."/>
            <person name="Jordan W.C."/>
            <person name="Karpen G.H."/>
            <person name="Kataoka E."/>
            <person name="Keightley P.D."/>
            <person name="Kheradpour P."/>
            <person name="Kirkness E.F."/>
            <person name="Koerich L.B."/>
            <person name="Kristiansen K."/>
            <person name="Kudrna D."/>
            <person name="Kulathinal R.J."/>
            <person name="Kumar S."/>
            <person name="Kwok R."/>
            <person name="Lander E."/>
            <person name="Langley C.H."/>
            <person name="Lapoint R."/>
            <person name="Lazzaro B.P."/>
            <person name="Lee S.J."/>
            <person name="Levesque L."/>
            <person name="Li R."/>
            <person name="Lin C.F."/>
            <person name="Lin M.F."/>
            <person name="Lindblad-Toh K."/>
            <person name="Llopart A."/>
            <person name="Long M."/>
            <person name="Low L."/>
            <person name="Lozovsky E."/>
            <person name="Lu J."/>
            <person name="Luo M."/>
            <person name="Machado C.A."/>
            <person name="Makalowski W."/>
            <person name="Marzo M."/>
            <person name="Matsuda M."/>
            <person name="Matzkin L."/>
            <person name="McAllister B."/>
            <person name="McBride C.S."/>
            <person name="McKernan B."/>
            <person name="McKernan K."/>
            <person name="Mendez-Lago M."/>
            <person name="Minx P."/>
            <person name="Mollenhauer M.U."/>
            <person name="Montooth K."/>
            <person name="Mount S.M."/>
            <person name="Mu X."/>
            <person name="Myers E."/>
            <person name="Negre B."/>
            <person name="Newfeld S."/>
            <person name="Nielsen R."/>
            <person name="Noor M.A."/>
            <person name="O'Grady P."/>
            <person name="Pachter L."/>
            <person name="Papaceit M."/>
            <person name="Parisi M.J."/>
            <person name="Parisi M."/>
            <person name="Parts L."/>
            <person name="Pedersen J.S."/>
            <person name="Pesole G."/>
            <person name="Phillippy A.M."/>
            <person name="Ponting C.P."/>
            <person name="Pop M."/>
            <person name="Porcelli D."/>
            <person name="Powell J.R."/>
            <person name="Prohaska S."/>
            <person name="Pruitt K."/>
            <person name="Puig M."/>
            <person name="Quesneville H."/>
            <person name="Ram K.R."/>
            <person name="Rand D."/>
            <person name="Rasmussen M.D."/>
            <person name="Reed L.K."/>
            <person name="Reenan R."/>
            <person name="Reily A."/>
            <person name="Remington K.A."/>
            <person name="Rieger T.T."/>
            <person name="Ritchie M.G."/>
            <person name="Robin C."/>
            <person name="Rogers Y.H."/>
            <person name="Rohde C."/>
            <person name="Rozas J."/>
            <person name="Rubenfield M.J."/>
            <person name="Ruiz A."/>
            <person name="Russo S."/>
            <person name="Salzberg S.L."/>
            <person name="Sanchez-Gracia A."/>
            <person name="Saranga D.J."/>
            <person name="Sato H."/>
            <person name="Schaeffer S.W."/>
            <person name="Schatz M.C."/>
            <person name="Schlenke T."/>
            <person name="Schwartz R."/>
            <person name="Segarra C."/>
            <person name="Singh R.S."/>
            <person name="Sirot L."/>
            <person name="Sirota M."/>
            <person name="Sisneros N.B."/>
            <person name="Smith C.D."/>
            <person name="Smith T.F."/>
            <person name="Spieth J."/>
            <person name="Stage D.E."/>
            <person name="Stark A."/>
            <person name="Stephan W."/>
            <person name="Strausberg R.L."/>
            <person name="Strempel S."/>
            <person name="Sturgill D."/>
            <person name="Sutton G."/>
            <person name="Sutton G.G."/>
            <person name="Tao W."/>
            <person name="Teichmann S."/>
            <person name="Tobari Y.N."/>
            <person name="Tomimura Y."/>
            <person name="Tsolas J.M."/>
            <person name="Valente V.L."/>
            <person name="Venter E."/>
            <person name="Venter J.C."/>
            <person name="Vicario S."/>
            <person name="Vieira F.G."/>
            <person name="Vilella A.J."/>
            <person name="Villasante A."/>
            <person name="Walenz B."/>
            <person name="Wang J."/>
            <person name="Wasserman M."/>
            <person name="Watts T."/>
            <person name="Wilson D."/>
            <person name="Wilson R.K."/>
            <person name="Wing R.A."/>
            <person name="Wolfner M.F."/>
            <person name="Wong A."/>
            <person name="Wong G.K."/>
            <person name="Wu C.I."/>
            <person name="Wu G."/>
            <person name="Yamamoto D."/>
            <person name="Yang H.P."/>
            <person name="Yang S.P."/>
            <person name="Yorke J.A."/>
            <person name="Yoshida K."/>
            <person name="Zdobnov E."/>
            <person name="Zhang P."/>
            <person name="Zhang Y."/>
            <person name="Zimin A.V."/>
            <person name="Baldwin J."/>
            <person name="Abdouelleil A."/>
            <person name="Abdulkadir J."/>
            <person name="Abebe A."/>
            <person name="Abera B."/>
            <person name="Abreu J."/>
            <person name="Acer S.C."/>
            <person name="Aftuck L."/>
            <person name="Alexander A."/>
            <person name="An P."/>
            <person name="Anderson E."/>
            <person name="Anderson S."/>
            <person name="Arachi H."/>
            <person name="Azer M."/>
            <person name="Bachantsang P."/>
            <person name="Barry A."/>
            <person name="Bayul T."/>
            <person name="Berlin A."/>
            <person name="Bessette D."/>
            <person name="Bloom T."/>
            <person name="Blye J."/>
            <person name="Boguslavskiy L."/>
            <person name="Bonnet C."/>
            <person name="Boukhgalter B."/>
            <person name="Bourzgui I."/>
            <person name="Brown A."/>
            <person name="Cahill P."/>
            <person name="Channer S."/>
            <person name="Cheshatsang Y."/>
            <person name="Chuda L."/>
            <person name="Citroen M."/>
            <person name="Collymore A."/>
            <person name="Cooke P."/>
            <person name="Costello M."/>
            <person name="D'Aco K."/>
            <person name="Daza R."/>
            <person name="De Haan G."/>
            <person name="DeGray S."/>
            <person name="DeMaso C."/>
            <person name="Dhargay N."/>
            <person name="Dooley K."/>
            <person name="Dooley E."/>
            <person name="Doricent M."/>
            <person name="Dorje P."/>
            <person name="Dorjee K."/>
            <person name="Dupes A."/>
            <person name="Elong R."/>
            <person name="Falk J."/>
            <person name="Farina A."/>
            <person name="Faro S."/>
            <person name="Ferguson D."/>
            <person name="Fisher S."/>
            <person name="Foley C.D."/>
            <person name="Franke A."/>
            <person name="Friedrich D."/>
            <person name="Gadbois L."/>
            <person name="Gearin G."/>
            <person name="Gearin C.R."/>
            <person name="Giannoukos G."/>
            <person name="Goode T."/>
            <person name="Graham J."/>
            <person name="Grandbois E."/>
            <person name="Grewal S."/>
            <person name="Gyaltsen K."/>
            <person name="Hafez N."/>
            <person name="Hagos B."/>
            <person name="Hall J."/>
            <person name="Henson C."/>
            <person name="Hollinger A."/>
            <person name="Honan T."/>
            <person name="Huard M.D."/>
            <person name="Hughes L."/>
            <person name="Hurhula B."/>
            <person name="Husby M.E."/>
            <person name="Kamat A."/>
            <person name="Kanga B."/>
            <person name="Kashin S."/>
            <person name="Khazanovich D."/>
            <person name="Kisner P."/>
            <person name="Lance K."/>
            <person name="Lara M."/>
            <person name="Lee W."/>
            <person name="Lennon N."/>
            <person name="Letendre F."/>
            <person name="LeVine R."/>
            <person name="Lipovsky A."/>
            <person name="Liu X."/>
            <person name="Liu J."/>
            <person name="Liu S."/>
            <person name="Lokyitsang T."/>
            <person name="Lokyitsang Y."/>
            <person name="Lubonja R."/>
            <person name="Lui A."/>
            <person name="MacDonald P."/>
            <person name="Magnisalis V."/>
            <person name="Maru K."/>
            <person name="Matthews C."/>
            <person name="McCusker W."/>
            <person name="McDonough S."/>
            <person name="Mehta T."/>
            <person name="Meldrim J."/>
            <person name="Meneus L."/>
            <person name="Mihai O."/>
            <person name="Mihalev A."/>
            <person name="Mihova T."/>
            <person name="Mittelman R."/>
            <person name="Mlenga V."/>
            <person name="Montmayeur A."/>
            <person name="Mulrain L."/>
            <person name="Navidi A."/>
            <person name="Naylor J."/>
            <person name="Negash T."/>
            <person name="Nguyen T."/>
            <person name="Nguyen N."/>
            <person name="Nicol R."/>
            <person name="Norbu C."/>
            <person name="Norbu N."/>
            <person name="Novod N."/>
            <person name="O'Neill B."/>
            <person name="Osman S."/>
            <person name="Markiewicz E."/>
            <person name="Oyono O.L."/>
            <person name="Patti C."/>
            <person name="Phunkhang P."/>
            <person name="Pierre F."/>
            <person name="Priest M."/>
            <person name="Raghuraman S."/>
            <person name="Rege F."/>
            <person name="Reyes R."/>
            <person name="Rise C."/>
            <person name="Rogov P."/>
            <person name="Ross K."/>
            <person name="Ryan E."/>
            <person name="Settipalli S."/>
            <person name="Shea T."/>
            <person name="Sherpa N."/>
            <person name="Shi L."/>
            <person name="Shih D."/>
            <person name="Sparrow T."/>
            <person name="Spaulding J."/>
            <person name="Stalker J."/>
            <person name="Stange-Thomann N."/>
            <person name="Stavropoulos S."/>
            <person name="Stone C."/>
            <person name="Strader C."/>
            <person name="Tesfaye S."/>
            <person name="Thomson T."/>
            <person name="Thoulutsang Y."/>
            <person name="Thoulutsang D."/>
            <person name="Topham K."/>
            <person name="Topping I."/>
            <person name="Tsamla T."/>
            <person name="Vassiliev H."/>
            <person name="Vo A."/>
            <person name="Wangchuk T."/>
            <person name="Wangdi T."/>
            <person name="Weiand M."/>
            <person name="Wilkinson J."/>
            <person name="Wilson A."/>
            <person name="Yadav S."/>
            <person name="Young G."/>
            <person name="Yu Q."/>
            <person name="Zembek L."/>
            <person name="Zhong D."/>
            <person name="Zimmer A."/>
            <person name="Zwirko Z."/>
            <person name="Jaffe D.B."/>
            <person name="Alvarez P."/>
            <person name="Brockman W."/>
            <person name="Butler J."/>
            <person name="Chin C."/>
            <person name="Gnerre S."/>
            <person name="Grabherr M."/>
            <person name="Kleber M."/>
            <person name="Mauceli E."/>
            <person name="MacCallum I."/>
        </authorList>
    </citation>
    <scope>NUCLEOTIDE SEQUENCE [LARGE SCALE GENOMIC DNA]</scope>
    <source>
        <strain evidence="5">Rob3c / Tucson 14021-0248.25</strain>
    </source>
</reference>
<evidence type="ECO:0000313" key="5">
    <source>
        <dbReference type="Proteomes" id="UP000001292"/>
    </source>
</evidence>
<dbReference type="InterPro" id="IPR040079">
    <property type="entry name" value="Glutathione_S-Trfase"/>
</dbReference>
<dbReference type="GO" id="GO:0004364">
    <property type="term" value="F:glutathione transferase activity"/>
    <property type="evidence" value="ECO:0007669"/>
    <property type="project" value="EnsemblMetazoa"/>
</dbReference>
<gene>
    <name evidence="4" type="primary">Dsec\GM21874</name>
    <name evidence="4" type="ORF">Dsec_GM21874</name>
</gene>
<dbReference type="PROSITE" id="PS50405">
    <property type="entry name" value="GST_CTER"/>
    <property type="match status" value="2"/>
</dbReference>
<dbReference type="STRING" id="7238.B4HNN0"/>
<accession>B4HNN0</accession>
<feature type="domain" description="GST N-terminal" evidence="2">
    <location>
        <begin position="110"/>
        <end position="196"/>
    </location>
</feature>
<protein>
    <submittedName>
        <fullName evidence="4">GM21874</fullName>
    </submittedName>
</protein>
<dbReference type="InterPro" id="IPR036282">
    <property type="entry name" value="Glutathione-S-Trfase_C_sf"/>
</dbReference>
<dbReference type="GO" id="GO:0006749">
    <property type="term" value="P:glutathione metabolic process"/>
    <property type="evidence" value="ECO:0007669"/>
    <property type="project" value="EnsemblMetazoa"/>
</dbReference>